<accession>A0A3B0ZD74</accession>
<gene>
    <name evidence="2" type="ORF">MNBD_GAMMA17-636</name>
</gene>
<proteinExistence type="predicted"/>
<protein>
    <recommendedName>
        <fullName evidence="1">TRASH domain-containing protein</fullName>
    </recommendedName>
</protein>
<organism evidence="2">
    <name type="scientific">hydrothermal vent metagenome</name>
    <dbReference type="NCBI Taxonomy" id="652676"/>
    <lineage>
        <taxon>unclassified sequences</taxon>
        <taxon>metagenomes</taxon>
        <taxon>ecological metagenomes</taxon>
    </lineage>
</organism>
<dbReference type="EMBL" id="UOFQ01000139">
    <property type="protein sequence ID" value="VAW89511.1"/>
    <property type="molecule type" value="Genomic_DNA"/>
</dbReference>
<evidence type="ECO:0000313" key="2">
    <source>
        <dbReference type="EMBL" id="VAW89511.1"/>
    </source>
</evidence>
<name>A0A3B0ZD74_9ZZZZ</name>
<feature type="domain" description="TRASH" evidence="1">
    <location>
        <begin position="8"/>
        <end position="44"/>
    </location>
</feature>
<dbReference type="SMART" id="SM00746">
    <property type="entry name" value="TRASH"/>
    <property type="match status" value="1"/>
</dbReference>
<dbReference type="AlphaFoldDB" id="A0A3B0ZD74"/>
<sequence>MTQLSDSCPVCGMKTAAEVPSVEHYKMYFHFCSEQCRKTFIAHPGLYSTKIGKERREIFKRRTMRLAAPLESEVTELLIPYLMEMMGVTEVVVEGDKVAITYDLLQVTESQIEETLIEVGIKLGGGWLERLRRGWADNSEEIELDNLAAPPAPRYQRTPPQT</sequence>
<dbReference type="InterPro" id="IPR011017">
    <property type="entry name" value="TRASH_dom"/>
</dbReference>
<reference evidence="2" key="1">
    <citation type="submission" date="2018-06" db="EMBL/GenBank/DDBJ databases">
        <authorList>
            <person name="Zhirakovskaya E."/>
        </authorList>
    </citation>
    <scope>NUCLEOTIDE SEQUENCE</scope>
</reference>
<evidence type="ECO:0000259" key="1">
    <source>
        <dbReference type="SMART" id="SM00746"/>
    </source>
</evidence>